<feature type="binding site" evidence="17">
    <location>
        <position position="351"/>
    </location>
    <ligand>
        <name>(6S)-NADPHX</name>
        <dbReference type="ChEBI" id="CHEBI:64076"/>
    </ligand>
</feature>
<comment type="cofactor">
    <cofactor evidence="17">
        <name>Mg(2+)</name>
        <dbReference type="ChEBI" id="CHEBI:18420"/>
    </cofactor>
</comment>
<comment type="catalytic activity">
    <reaction evidence="15 17 19">
        <text>(6S)-NADHX + ADP = AMP + phosphate + NADH + H(+)</text>
        <dbReference type="Rhea" id="RHEA:32223"/>
        <dbReference type="ChEBI" id="CHEBI:15378"/>
        <dbReference type="ChEBI" id="CHEBI:43474"/>
        <dbReference type="ChEBI" id="CHEBI:57945"/>
        <dbReference type="ChEBI" id="CHEBI:64074"/>
        <dbReference type="ChEBI" id="CHEBI:456215"/>
        <dbReference type="ChEBI" id="CHEBI:456216"/>
        <dbReference type="EC" id="4.2.1.136"/>
    </reaction>
</comment>
<comment type="caution">
    <text evidence="17">Lacks conserved residue(s) required for the propagation of feature annotation.</text>
</comment>
<evidence type="ECO:0000256" key="5">
    <source>
        <dbReference type="ARBA" id="ARBA00022723"/>
    </source>
</evidence>
<evidence type="ECO:0000256" key="19">
    <source>
        <dbReference type="PIRNR" id="PIRNR017184"/>
    </source>
</evidence>
<comment type="function">
    <text evidence="14 19">Bifunctional enzyme that catalyzes the epimerization of the S- and R-forms of NAD(P)HX and the dehydration of the S-form of NAD(P)HX at the expense of ADP, which is converted to AMP. This allows the repair of both epimers of NAD(P)HX, a damaged form of NAD(P)H that is a result of enzymatic or heat-dependent hydration.</text>
</comment>
<evidence type="ECO:0000259" key="20">
    <source>
        <dbReference type="PROSITE" id="PS51383"/>
    </source>
</evidence>
<feature type="binding site" evidence="18">
    <location>
        <position position="148"/>
    </location>
    <ligand>
        <name>(6S)-NADPHX</name>
        <dbReference type="ChEBI" id="CHEBI:64076"/>
    </ligand>
</feature>
<proteinExistence type="inferred from homology"/>
<dbReference type="Proteomes" id="UP000823638">
    <property type="component" value="Unassembled WGS sequence"/>
</dbReference>
<evidence type="ECO:0000259" key="21">
    <source>
        <dbReference type="PROSITE" id="PS51385"/>
    </source>
</evidence>
<evidence type="ECO:0000256" key="1">
    <source>
        <dbReference type="ARBA" id="ARBA00000013"/>
    </source>
</evidence>
<dbReference type="InterPro" id="IPR004443">
    <property type="entry name" value="YjeF_N_dom"/>
</dbReference>
<comment type="caution">
    <text evidence="22">The sequence shown here is derived from an EMBL/GenBank/DDBJ whole genome shotgun (WGS) entry which is preliminary data.</text>
</comment>
<evidence type="ECO:0000256" key="13">
    <source>
        <dbReference type="ARBA" id="ARBA00023268"/>
    </source>
</evidence>
<keyword evidence="6 17" id="KW-0547">Nucleotide-binding</keyword>
<evidence type="ECO:0000256" key="16">
    <source>
        <dbReference type="ARBA" id="ARBA00049209"/>
    </source>
</evidence>
<evidence type="ECO:0000256" key="14">
    <source>
        <dbReference type="ARBA" id="ARBA00025153"/>
    </source>
</evidence>
<dbReference type="GO" id="GO:0110051">
    <property type="term" value="P:metabolite repair"/>
    <property type="evidence" value="ECO:0007669"/>
    <property type="project" value="TreeGrafter"/>
</dbReference>
<comment type="similarity">
    <text evidence="4 19">In the C-terminal section; belongs to the NnrD/CARKD family.</text>
</comment>
<keyword evidence="12 17" id="KW-0456">Lyase</keyword>
<dbReference type="SUPFAM" id="SSF64153">
    <property type="entry name" value="YjeF N-terminal domain-like"/>
    <property type="match status" value="1"/>
</dbReference>
<evidence type="ECO:0000256" key="6">
    <source>
        <dbReference type="ARBA" id="ARBA00022741"/>
    </source>
</evidence>
<feature type="binding site" evidence="17">
    <location>
        <position position="435"/>
    </location>
    <ligand>
        <name>(6S)-NADPHX</name>
        <dbReference type="ChEBI" id="CHEBI:64076"/>
    </ligand>
</feature>
<evidence type="ECO:0000256" key="9">
    <source>
        <dbReference type="ARBA" id="ARBA00022958"/>
    </source>
</evidence>
<dbReference type="GO" id="GO:0052855">
    <property type="term" value="F:ADP-dependent NAD(P)H-hydrate dehydratase activity"/>
    <property type="evidence" value="ECO:0007669"/>
    <property type="project" value="UniProtKB-UniRule"/>
</dbReference>
<dbReference type="PANTHER" id="PTHR12592">
    <property type="entry name" value="ATP-DEPENDENT (S)-NAD(P)H-HYDRATE DEHYDRATASE FAMILY MEMBER"/>
    <property type="match status" value="1"/>
</dbReference>
<comment type="catalytic activity">
    <reaction evidence="2 18 19">
        <text>(6R)-NADPHX = (6S)-NADPHX</text>
        <dbReference type="Rhea" id="RHEA:32227"/>
        <dbReference type="ChEBI" id="CHEBI:64076"/>
        <dbReference type="ChEBI" id="CHEBI:64077"/>
        <dbReference type="EC" id="5.1.99.6"/>
    </reaction>
</comment>
<evidence type="ECO:0000256" key="8">
    <source>
        <dbReference type="ARBA" id="ARBA00022857"/>
    </source>
</evidence>
<evidence type="ECO:0000256" key="2">
    <source>
        <dbReference type="ARBA" id="ARBA00000909"/>
    </source>
</evidence>
<dbReference type="AlphaFoldDB" id="A0A9D9N1S6"/>
<keyword evidence="7 17" id="KW-0067">ATP-binding</keyword>
<feature type="binding site" evidence="17">
    <location>
        <position position="249"/>
    </location>
    <ligand>
        <name>(6S)-NADPHX</name>
        <dbReference type="ChEBI" id="CHEBI:64076"/>
    </ligand>
</feature>
<dbReference type="EMBL" id="JADIMM010000051">
    <property type="protein sequence ID" value="MBO8457291.1"/>
    <property type="molecule type" value="Genomic_DNA"/>
</dbReference>
<keyword evidence="9 18" id="KW-0630">Potassium</keyword>
<dbReference type="InterPro" id="IPR036652">
    <property type="entry name" value="YjeF_N_dom_sf"/>
</dbReference>
<comment type="cofactor">
    <cofactor evidence="18 19">
        <name>K(+)</name>
        <dbReference type="ChEBI" id="CHEBI:29103"/>
    </cofactor>
    <text evidence="18 19">Binds 1 potassium ion per subunit.</text>
</comment>
<keyword evidence="5 18" id="KW-0479">Metal-binding</keyword>
<dbReference type="Pfam" id="PF03853">
    <property type="entry name" value="YjeF_N"/>
    <property type="match status" value="1"/>
</dbReference>
<feature type="binding site" evidence="18">
    <location>
        <position position="58"/>
    </location>
    <ligand>
        <name>K(+)</name>
        <dbReference type="ChEBI" id="CHEBI:29103"/>
    </ligand>
</feature>
<dbReference type="PANTHER" id="PTHR12592:SF0">
    <property type="entry name" value="ATP-DEPENDENT (S)-NAD(P)H-HYDRATE DEHYDRATASE"/>
    <property type="match status" value="1"/>
</dbReference>
<reference evidence="22" key="1">
    <citation type="submission" date="2020-10" db="EMBL/GenBank/DDBJ databases">
        <authorList>
            <person name="Gilroy R."/>
        </authorList>
    </citation>
    <scope>NUCLEOTIDE SEQUENCE</scope>
    <source>
        <strain evidence="22">10532</strain>
    </source>
</reference>
<sequence>MKKLYFETDSLDKNAREMFLLTEDIMMENAASGIEKIIHKKTKGKPAGILILTGSGNNGGDGYVLARKLSQSPYKVSVLKVFEPKTEAAKLQHQRAVSAKVHFVPGLIKSDIIVDCIFGTGFHGEIPDEAKKIINKANKSKAFKIACDIPSGMDRNGTIKNLCFKSDITVTMGALKTALFLSQAKDYTGKIILQNLGISYENFTNNAPVTPQAFLLEKKDLQLPVRNKENQHKGNFGHALFISGEKEGASHLAGLSASAFGCGKVSILTEREINNFKPELMYTRELPRDISSVGIGMGLGTNETAFAKGNNIFSQIINKQSLPVVLDADIFYNPYIKDFLLNHKKIILTPHPKEFAVLLKNTGVIKSFGNEFSISEILEDPLTPVSAFCNVFKDSILLLKGATQIISFYNKKENKPEILINPLGSVSLAKGGSGDILTGLICSLLAQNYKPLDAVTNASLALALASKKIKNTFALTPEDLIVNIKTL</sequence>
<gene>
    <name evidence="17" type="primary">nnrD</name>
    <name evidence="18" type="synonym">nnrE</name>
    <name evidence="22" type="ORF">IAA81_03575</name>
</gene>
<dbReference type="PIRSF" id="PIRSF017184">
    <property type="entry name" value="Nnr"/>
    <property type="match status" value="1"/>
</dbReference>
<name>A0A9D9N1S6_9SPIR</name>
<dbReference type="InterPro" id="IPR030677">
    <property type="entry name" value="Nnr"/>
</dbReference>
<evidence type="ECO:0000256" key="3">
    <source>
        <dbReference type="ARBA" id="ARBA00006001"/>
    </source>
</evidence>
<evidence type="ECO:0000256" key="12">
    <source>
        <dbReference type="ARBA" id="ARBA00023239"/>
    </source>
</evidence>
<comment type="subunit">
    <text evidence="17">Homotetramer.</text>
</comment>
<dbReference type="Pfam" id="PF01256">
    <property type="entry name" value="Carb_kinase"/>
    <property type="match status" value="1"/>
</dbReference>
<dbReference type="EC" id="5.1.99.6" evidence="19"/>
<evidence type="ECO:0000256" key="4">
    <source>
        <dbReference type="ARBA" id="ARBA00009524"/>
    </source>
</evidence>
<feature type="domain" description="YjeF N-terminal" evidence="21">
    <location>
        <begin position="8"/>
        <end position="204"/>
    </location>
</feature>
<dbReference type="PROSITE" id="PS51383">
    <property type="entry name" value="YJEF_C_3"/>
    <property type="match status" value="1"/>
</dbReference>
<dbReference type="InterPro" id="IPR029056">
    <property type="entry name" value="Ribokinase-like"/>
</dbReference>
<dbReference type="NCBIfam" id="TIGR00197">
    <property type="entry name" value="yjeF_nterm"/>
    <property type="match status" value="1"/>
</dbReference>
<comment type="catalytic activity">
    <reaction evidence="16 17 19">
        <text>(6S)-NADPHX + ADP = AMP + phosphate + NADPH + H(+)</text>
        <dbReference type="Rhea" id="RHEA:32235"/>
        <dbReference type="ChEBI" id="CHEBI:15378"/>
        <dbReference type="ChEBI" id="CHEBI:43474"/>
        <dbReference type="ChEBI" id="CHEBI:57783"/>
        <dbReference type="ChEBI" id="CHEBI:64076"/>
        <dbReference type="ChEBI" id="CHEBI:456215"/>
        <dbReference type="ChEBI" id="CHEBI:456216"/>
        <dbReference type="EC" id="4.2.1.136"/>
    </reaction>
</comment>
<dbReference type="HAMAP" id="MF_01966">
    <property type="entry name" value="NADHX_epimerase"/>
    <property type="match status" value="1"/>
</dbReference>
<organism evidence="22 23">
    <name type="scientific">Candidatus Gallitreponema excrementavium</name>
    <dbReference type="NCBI Taxonomy" id="2840840"/>
    <lineage>
        <taxon>Bacteria</taxon>
        <taxon>Pseudomonadati</taxon>
        <taxon>Spirochaetota</taxon>
        <taxon>Spirochaetia</taxon>
        <taxon>Spirochaetales</taxon>
        <taxon>Candidatus Gallitreponema</taxon>
    </lineage>
</organism>
<dbReference type="GO" id="GO:0005524">
    <property type="term" value="F:ATP binding"/>
    <property type="evidence" value="ECO:0007669"/>
    <property type="project" value="UniProtKB-UniRule"/>
</dbReference>
<feature type="binding site" evidence="17">
    <location>
        <position position="298"/>
    </location>
    <ligand>
        <name>(6S)-NADPHX</name>
        <dbReference type="ChEBI" id="CHEBI:64076"/>
    </ligand>
</feature>
<comment type="function">
    <text evidence="18">Catalyzes the epimerization of the S- and R-forms of NAD(P)HX, a damaged form of NAD(P)H that is a result of enzymatic or heat-dependent hydration. This is a prerequisite for the S-specific NAD(P)H-hydrate dehydratase to allow the repair of both epimers of NAD(P)HX.</text>
</comment>
<dbReference type="HAMAP" id="MF_01965">
    <property type="entry name" value="NADHX_dehydratase"/>
    <property type="match status" value="1"/>
</dbReference>
<comment type="similarity">
    <text evidence="17">Belongs to the NnrD/CARKD family.</text>
</comment>
<dbReference type="InterPro" id="IPR000631">
    <property type="entry name" value="CARKD"/>
</dbReference>
<keyword evidence="10 17" id="KW-0520">NAD</keyword>
<comment type="catalytic activity">
    <reaction evidence="1 18 19">
        <text>(6R)-NADHX = (6S)-NADHX</text>
        <dbReference type="Rhea" id="RHEA:32215"/>
        <dbReference type="ChEBI" id="CHEBI:64074"/>
        <dbReference type="ChEBI" id="CHEBI:64075"/>
        <dbReference type="EC" id="5.1.99.6"/>
    </reaction>
</comment>
<feature type="binding site" evidence="18">
    <location>
        <position position="115"/>
    </location>
    <ligand>
        <name>K(+)</name>
        <dbReference type="ChEBI" id="CHEBI:29103"/>
    </ligand>
</feature>
<evidence type="ECO:0000256" key="10">
    <source>
        <dbReference type="ARBA" id="ARBA00023027"/>
    </source>
</evidence>
<evidence type="ECO:0000256" key="7">
    <source>
        <dbReference type="ARBA" id="ARBA00022840"/>
    </source>
</evidence>
<evidence type="ECO:0000256" key="17">
    <source>
        <dbReference type="HAMAP-Rule" id="MF_01965"/>
    </source>
</evidence>
<comment type="similarity">
    <text evidence="3 19">In the N-terminal section; belongs to the NnrE/AIBP family.</text>
</comment>
<keyword evidence="11 18" id="KW-0413">Isomerase</keyword>
<dbReference type="PROSITE" id="PS51385">
    <property type="entry name" value="YJEF_N"/>
    <property type="match status" value="1"/>
</dbReference>
<dbReference type="CDD" id="cd01171">
    <property type="entry name" value="YXKO-related"/>
    <property type="match status" value="1"/>
</dbReference>
<feature type="binding site" evidence="18">
    <location>
        <begin position="57"/>
        <end position="61"/>
    </location>
    <ligand>
        <name>(6S)-NADPHX</name>
        <dbReference type="ChEBI" id="CHEBI:64076"/>
    </ligand>
</feature>
<protein>
    <recommendedName>
        <fullName evidence="19">Bifunctional NAD(P)H-hydrate repair enzyme</fullName>
    </recommendedName>
    <alternativeName>
        <fullName evidence="19">Nicotinamide nucleotide repair protein</fullName>
    </alternativeName>
    <domain>
        <recommendedName>
            <fullName evidence="19">ADP-dependent (S)-NAD(P)H-hydrate dehydratase</fullName>
            <ecNumber evidence="19">4.2.1.136</ecNumber>
        </recommendedName>
        <alternativeName>
            <fullName evidence="19">ADP-dependent NAD(P)HX dehydratase</fullName>
        </alternativeName>
    </domain>
    <domain>
        <recommendedName>
            <fullName evidence="19">NAD(P)H-hydrate epimerase</fullName>
            <ecNumber evidence="19">5.1.99.6</ecNumber>
        </recommendedName>
    </domain>
</protein>
<evidence type="ECO:0000256" key="11">
    <source>
        <dbReference type="ARBA" id="ARBA00023235"/>
    </source>
</evidence>
<evidence type="ECO:0000256" key="18">
    <source>
        <dbReference type="HAMAP-Rule" id="MF_01966"/>
    </source>
</evidence>
<dbReference type="GO" id="GO:0052856">
    <property type="term" value="F:NAD(P)HX epimerase activity"/>
    <property type="evidence" value="ECO:0007669"/>
    <property type="project" value="UniProtKB-UniRule"/>
</dbReference>
<dbReference type="GO" id="GO:0046496">
    <property type="term" value="P:nicotinamide nucleotide metabolic process"/>
    <property type="evidence" value="ECO:0007669"/>
    <property type="project" value="UniProtKB-UniRule"/>
</dbReference>
<comment type="similarity">
    <text evidence="18">Belongs to the NnrE/AIBP family.</text>
</comment>
<feature type="binding site" evidence="17">
    <location>
        <position position="434"/>
    </location>
    <ligand>
        <name>AMP</name>
        <dbReference type="ChEBI" id="CHEBI:456215"/>
    </ligand>
</feature>
<feature type="domain" description="YjeF C-terminal" evidence="20">
    <location>
        <begin position="216"/>
        <end position="487"/>
    </location>
</feature>
<reference evidence="22" key="2">
    <citation type="journal article" date="2021" name="PeerJ">
        <title>Extensive microbial diversity within the chicken gut microbiome revealed by metagenomics and culture.</title>
        <authorList>
            <person name="Gilroy R."/>
            <person name="Ravi A."/>
            <person name="Getino M."/>
            <person name="Pursley I."/>
            <person name="Horton D.L."/>
            <person name="Alikhan N.F."/>
            <person name="Baker D."/>
            <person name="Gharbi K."/>
            <person name="Hall N."/>
            <person name="Watson M."/>
            <person name="Adriaenssens E.M."/>
            <person name="Foster-Nyarko E."/>
            <person name="Jarju S."/>
            <person name="Secka A."/>
            <person name="Antonio M."/>
            <person name="Oren A."/>
            <person name="Chaudhuri R.R."/>
            <person name="La Ragione R."/>
            <person name="Hildebrand F."/>
            <person name="Pallen M.J."/>
        </authorList>
    </citation>
    <scope>NUCLEOTIDE SEQUENCE</scope>
    <source>
        <strain evidence="22">10532</strain>
    </source>
</reference>
<dbReference type="Gene3D" id="3.40.50.10260">
    <property type="entry name" value="YjeF N-terminal domain"/>
    <property type="match status" value="1"/>
</dbReference>
<dbReference type="Gene3D" id="3.40.1190.20">
    <property type="match status" value="1"/>
</dbReference>
<accession>A0A9D9N1S6</accession>
<keyword evidence="8 17" id="KW-0521">NADP</keyword>
<dbReference type="GO" id="GO:0046872">
    <property type="term" value="F:metal ion binding"/>
    <property type="evidence" value="ECO:0007669"/>
    <property type="project" value="UniProtKB-UniRule"/>
</dbReference>
<keyword evidence="13" id="KW-0511">Multifunctional enzyme</keyword>
<dbReference type="EC" id="4.2.1.136" evidence="19"/>
<comment type="function">
    <text evidence="17">Catalyzes the dehydration of the S-form of NAD(P)HX at the expense of ADP, which is converted to AMP. Together with NAD(P)HX epimerase, which catalyzes the epimerization of the S- and R-forms, the enzyme allows the repair of both epimers of NAD(P)HX, a damaged form of NAD(P)H that is a result of enzymatic or heat-dependent hydration.</text>
</comment>
<feature type="binding site" evidence="18">
    <location>
        <position position="151"/>
    </location>
    <ligand>
        <name>K(+)</name>
        <dbReference type="ChEBI" id="CHEBI:29103"/>
    </ligand>
</feature>
<feature type="binding site" evidence="18">
    <location>
        <begin position="119"/>
        <end position="125"/>
    </location>
    <ligand>
        <name>(6S)-NADPHX</name>
        <dbReference type="ChEBI" id="CHEBI:64076"/>
    </ligand>
</feature>
<dbReference type="SUPFAM" id="SSF53613">
    <property type="entry name" value="Ribokinase-like"/>
    <property type="match status" value="1"/>
</dbReference>
<evidence type="ECO:0000313" key="23">
    <source>
        <dbReference type="Proteomes" id="UP000823638"/>
    </source>
</evidence>
<evidence type="ECO:0000313" key="22">
    <source>
        <dbReference type="EMBL" id="MBO8457291.1"/>
    </source>
</evidence>
<dbReference type="NCBIfam" id="TIGR00196">
    <property type="entry name" value="yjeF_cterm"/>
    <property type="match status" value="1"/>
</dbReference>
<evidence type="ECO:0000256" key="15">
    <source>
        <dbReference type="ARBA" id="ARBA00048238"/>
    </source>
</evidence>